<dbReference type="EMBL" id="JH930468">
    <property type="protein sequence ID" value="EKM61043.1"/>
    <property type="molecule type" value="Genomic_DNA"/>
</dbReference>
<sequence>MASTSSLRWWSHYVAEQLHTFSDDHPLQIALRTYSLALSLSLSPVLAGFLAKPRRSGAAQLLRALRRELGFTGFASAFTVAIAGGAALRSLLAYLEKEQQGILPLRAKTFLSRLKDVHKTFSANALSAYIAIALLQHRRSRPSTPSTHRSSGITPIQRSSPTIDLTLLVLVRALDSVVRSVLFSHSTTQDVLSSGELKRAENRRRTLSARLDAMVFWASSARIMWCFFYEPQRLPRSYNTWIMTLANIDPRILGALRAIREGRWSYVRRIAVPSDLLSSLSRDLGYPESWGSVTRLPAFGGPAANGAWKTLAVSNRPNLGGIPCELVHGGIGGGSCAASAALRSGKAFAEAMLIYLPVHVLPILLYRPRKLTRVHNIMNTLLSVTRSATFLSSFVSSIWVAVCLTRTLLLARLFPWISHDFWDGPHGCAFLGTLVCGGSIWIEQGRRRGEMALYVLPKAIRACLPEAFLRSGLRVQLLERLVFVASLATLLTKFVHDTSSLRGLPRWALTFVMNGSNAGFWKKKRQDTSDSPPPRTPYTI</sequence>
<keyword evidence="4 6" id="KW-1133">Transmembrane helix</keyword>
<dbReference type="Proteomes" id="UP000008370">
    <property type="component" value="Unassembled WGS sequence"/>
</dbReference>
<feature type="transmembrane region" description="Helical" evidence="6">
    <location>
        <begin position="347"/>
        <end position="366"/>
    </location>
</feature>
<feature type="transmembrane region" description="Helical" evidence="6">
    <location>
        <begin position="387"/>
        <end position="409"/>
    </location>
</feature>
<comment type="similarity">
    <text evidence="2">Belongs to the TMEM135 family.</text>
</comment>
<feature type="domain" description="Transmembrane protein 135 N-terminal" evidence="7">
    <location>
        <begin position="334"/>
        <end position="456"/>
    </location>
</feature>
<evidence type="ECO:0000259" key="7">
    <source>
        <dbReference type="Pfam" id="PF15982"/>
    </source>
</evidence>
<dbReference type="GeneID" id="18908290"/>
<feature type="transmembrane region" description="Helical" evidence="6">
    <location>
        <begin position="71"/>
        <end position="95"/>
    </location>
</feature>
<evidence type="ECO:0000313" key="9">
    <source>
        <dbReference type="Proteomes" id="UP000008370"/>
    </source>
</evidence>
<dbReference type="RefSeq" id="XP_007390478.1">
    <property type="nucleotide sequence ID" value="XM_007390416.1"/>
</dbReference>
<dbReference type="HOGENOM" id="CLU_012946_2_1_1"/>
<proteinExistence type="inferred from homology"/>
<dbReference type="OrthoDB" id="4021778at2759"/>
<feature type="transmembrane region" description="Helical" evidence="6">
    <location>
        <begin position="29"/>
        <end position="50"/>
    </location>
</feature>
<evidence type="ECO:0000313" key="8">
    <source>
        <dbReference type="EMBL" id="EKM61043.1"/>
    </source>
</evidence>
<keyword evidence="5 6" id="KW-0472">Membrane</keyword>
<gene>
    <name evidence="8" type="ORF">PHACADRAFT_134164</name>
</gene>
<reference evidence="8 9" key="1">
    <citation type="journal article" date="2012" name="BMC Genomics">
        <title>Comparative genomics of the white-rot fungi, Phanerochaete carnosa and P. chrysosporium, to elucidate the genetic basis of the distinct wood types they colonize.</title>
        <authorList>
            <person name="Suzuki H."/>
            <person name="MacDonald J."/>
            <person name="Syed K."/>
            <person name="Salamov A."/>
            <person name="Hori C."/>
            <person name="Aerts A."/>
            <person name="Henrissat B."/>
            <person name="Wiebenga A."/>
            <person name="vanKuyk P.A."/>
            <person name="Barry K."/>
            <person name="Lindquist E."/>
            <person name="LaButti K."/>
            <person name="Lapidus A."/>
            <person name="Lucas S."/>
            <person name="Coutinho P."/>
            <person name="Gong Y."/>
            <person name="Samejima M."/>
            <person name="Mahadevan R."/>
            <person name="Abou-Zaid M."/>
            <person name="de Vries R.P."/>
            <person name="Igarashi K."/>
            <person name="Yadav J.S."/>
            <person name="Grigoriev I.V."/>
            <person name="Master E.R."/>
        </authorList>
    </citation>
    <scope>NUCLEOTIDE SEQUENCE [LARGE SCALE GENOMIC DNA]</scope>
    <source>
        <strain evidence="8 9">HHB-10118-sp</strain>
    </source>
</reference>
<comment type="subcellular location">
    <subcellularLocation>
        <location evidence="1">Endomembrane system</location>
        <topology evidence="1">Multi-pass membrane protein</topology>
    </subcellularLocation>
</comment>
<name>K5WAR5_PHACS</name>
<evidence type="ECO:0000256" key="5">
    <source>
        <dbReference type="ARBA" id="ARBA00023136"/>
    </source>
</evidence>
<dbReference type="InterPro" id="IPR026749">
    <property type="entry name" value="Tmem135"/>
</dbReference>
<dbReference type="InterPro" id="IPR031926">
    <property type="entry name" value="TMEM135_N"/>
</dbReference>
<keyword evidence="9" id="KW-1185">Reference proteome</keyword>
<evidence type="ECO:0000256" key="1">
    <source>
        <dbReference type="ARBA" id="ARBA00004127"/>
    </source>
</evidence>
<dbReference type="GO" id="GO:0012505">
    <property type="term" value="C:endomembrane system"/>
    <property type="evidence" value="ECO:0007669"/>
    <property type="project" value="UniProtKB-SubCell"/>
</dbReference>
<dbReference type="Pfam" id="PF15982">
    <property type="entry name" value="TMEM135_C_rich"/>
    <property type="match status" value="1"/>
</dbReference>
<evidence type="ECO:0000256" key="6">
    <source>
        <dbReference type="SAM" id="Phobius"/>
    </source>
</evidence>
<dbReference type="AlphaFoldDB" id="K5WAR5"/>
<evidence type="ECO:0000256" key="4">
    <source>
        <dbReference type="ARBA" id="ARBA00022989"/>
    </source>
</evidence>
<feature type="transmembrane region" description="Helical" evidence="6">
    <location>
        <begin position="421"/>
        <end position="442"/>
    </location>
</feature>
<dbReference type="PANTHER" id="PTHR12459:SF15">
    <property type="entry name" value="TRANSMEMBRANE PROTEIN 135"/>
    <property type="match status" value="1"/>
</dbReference>
<accession>K5WAR5</accession>
<organism evidence="8 9">
    <name type="scientific">Phanerochaete carnosa (strain HHB-10118-sp)</name>
    <name type="common">White-rot fungus</name>
    <name type="synonym">Peniophora carnosa</name>
    <dbReference type="NCBI Taxonomy" id="650164"/>
    <lineage>
        <taxon>Eukaryota</taxon>
        <taxon>Fungi</taxon>
        <taxon>Dikarya</taxon>
        <taxon>Basidiomycota</taxon>
        <taxon>Agaricomycotina</taxon>
        <taxon>Agaricomycetes</taxon>
        <taxon>Polyporales</taxon>
        <taxon>Phanerochaetaceae</taxon>
        <taxon>Phanerochaete</taxon>
    </lineage>
</organism>
<dbReference type="PANTHER" id="PTHR12459">
    <property type="entry name" value="TRANSMEMBRANE PROTEIN 135-RELATED"/>
    <property type="match status" value="1"/>
</dbReference>
<dbReference type="KEGG" id="pco:PHACADRAFT_134164"/>
<dbReference type="InParanoid" id="K5WAR5"/>
<keyword evidence="3 6" id="KW-0812">Transmembrane</keyword>
<evidence type="ECO:0000256" key="2">
    <source>
        <dbReference type="ARBA" id="ARBA00008924"/>
    </source>
</evidence>
<protein>
    <recommendedName>
        <fullName evidence="7">Transmembrane protein 135 N-terminal domain-containing protein</fullName>
    </recommendedName>
</protein>
<evidence type="ECO:0000256" key="3">
    <source>
        <dbReference type="ARBA" id="ARBA00022692"/>
    </source>
</evidence>